<protein>
    <submittedName>
        <fullName evidence="2">Nucleic acid-binding protein, contains PIN domain</fullName>
    </submittedName>
</protein>
<dbReference type="RefSeq" id="WP_328983977.1">
    <property type="nucleotide sequence ID" value="NZ_CP121472.1"/>
</dbReference>
<reference evidence="2 3" key="1">
    <citation type="journal article" date="2023" name="Microorganisms">
        <title>Thiorhodovibrio frisius and Trv. litoralis spp. nov., Two Novel Members from a Clade of Fastidious Purple Sulfur Bacteria That Exhibit Unique Red-Shifted Light-Harvesting Capabilities.</title>
        <authorList>
            <person name="Methner A."/>
            <person name="Kuzyk S.B."/>
            <person name="Petersen J."/>
            <person name="Bauer S."/>
            <person name="Brinkmann H."/>
            <person name="Sichau K."/>
            <person name="Wanner G."/>
            <person name="Wolf J."/>
            <person name="Neumann-Schaal M."/>
            <person name="Henke P."/>
            <person name="Tank M."/>
            <person name="Sproer C."/>
            <person name="Bunk B."/>
            <person name="Overmann J."/>
        </authorList>
    </citation>
    <scope>NUCLEOTIDE SEQUENCE [LARGE SCALE GENOMIC DNA]</scope>
    <source>
        <strain evidence="2 3">DSM 6702</strain>
    </source>
</reference>
<organism evidence="2 3">
    <name type="scientific">Thiorhodovibrio winogradskyi</name>
    <dbReference type="NCBI Taxonomy" id="77007"/>
    <lineage>
        <taxon>Bacteria</taxon>
        <taxon>Pseudomonadati</taxon>
        <taxon>Pseudomonadota</taxon>
        <taxon>Gammaproteobacteria</taxon>
        <taxon>Chromatiales</taxon>
        <taxon>Chromatiaceae</taxon>
        <taxon>Thiorhodovibrio</taxon>
    </lineage>
</organism>
<sequence>MTKVRTYVDANVLIAAWNAEKEPRAWARAVLDDPQRRFIISDFVRLEVLPKPEFHRKTRELAFMHMVFSTAENVPVSTALVQRALAMAGRYDLSPLDALHLAAAAEARVDELVTMERPEKPMCRQTEVRVISLRVLDEQGKA</sequence>
<evidence type="ECO:0000313" key="2">
    <source>
        <dbReference type="EMBL" id="WPL18201.1"/>
    </source>
</evidence>
<dbReference type="EMBL" id="CP121472">
    <property type="protein sequence ID" value="WPL18201.1"/>
    <property type="molecule type" value="Genomic_DNA"/>
</dbReference>
<keyword evidence="3" id="KW-1185">Reference proteome</keyword>
<dbReference type="InterPro" id="IPR029060">
    <property type="entry name" value="PIN-like_dom_sf"/>
</dbReference>
<name>A0ABZ0SAZ9_9GAMM</name>
<feature type="domain" description="PIN" evidence="1">
    <location>
        <begin position="7"/>
        <end position="111"/>
    </location>
</feature>
<dbReference type="Pfam" id="PF01850">
    <property type="entry name" value="PIN"/>
    <property type="match status" value="1"/>
</dbReference>
<gene>
    <name evidence="2" type="ORF">Thiowin_03260</name>
</gene>
<dbReference type="Proteomes" id="UP001432180">
    <property type="component" value="Chromosome"/>
</dbReference>
<dbReference type="SUPFAM" id="SSF88723">
    <property type="entry name" value="PIN domain-like"/>
    <property type="match status" value="1"/>
</dbReference>
<proteinExistence type="predicted"/>
<dbReference type="InterPro" id="IPR002716">
    <property type="entry name" value="PIN_dom"/>
</dbReference>
<accession>A0ABZ0SAZ9</accession>
<dbReference type="Gene3D" id="3.40.50.1010">
    <property type="entry name" value="5'-nuclease"/>
    <property type="match status" value="1"/>
</dbReference>
<evidence type="ECO:0000313" key="3">
    <source>
        <dbReference type="Proteomes" id="UP001432180"/>
    </source>
</evidence>
<evidence type="ECO:0000259" key="1">
    <source>
        <dbReference type="Pfam" id="PF01850"/>
    </source>
</evidence>